<dbReference type="Proteomes" id="UP000036520">
    <property type="component" value="Chromosome"/>
</dbReference>
<keyword evidence="2" id="KW-1185">Reference proteome</keyword>
<name>A0A0H4PGM5_9BACT</name>
<sequence>MREIKIILLYIICLFSGQTGLMAQDFQFTQFYAAPLNLSPAFTGAMEVTRVGINYRKQWPGLGYDFNAYGLYFDTYIDETNVGFGFSASQFSESLLNIRSTDLAGYLSYKLMLNNQSFLRFGGQLGLVNRSLTLQEMVFGDQIDLLNRTINPGSMDLLPGEDSKYYPDIAFGALLQAPDFWFGVSSSHLSRPNIGFLEDGIGNNLPIKWGVHGGYVKNLDRRMFKSGNIRKVFSVSFNYKRQGTFQQIEVIPQVQVENFIGGLGFRNVTRFNDLPDQNSINAVLGFSLLSGITMAYSYDYMLNRFSNPAHVSHEISIYFTDLRKKRFMQTILPCPPSNANWRY</sequence>
<dbReference type="KEGG" id="camu:CA2015_3984"/>
<dbReference type="Pfam" id="PF11751">
    <property type="entry name" value="PorP_SprF"/>
    <property type="match status" value="1"/>
</dbReference>
<proteinExistence type="predicted"/>
<dbReference type="OrthoDB" id="1186563at2"/>
<evidence type="ECO:0000313" key="1">
    <source>
        <dbReference type="EMBL" id="AKP53344.1"/>
    </source>
</evidence>
<dbReference type="PATRIC" id="fig|320787.5.peg.4365"/>
<protein>
    <submittedName>
        <fullName evidence="1">Putative membrane protein</fullName>
    </submittedName>
</protein>
<accession>A0A0H4PGM5</accession>
<dbReference type="RefSeq" id="WP_048643462.1">
    <property type="nucleotide sequence ID" value="NZ_CAXBGM010000066.1"/>
</dbReference>
<dbReference type="InterPro" id="IPR019861">
    <property type="entry name" value="PorP/SprF_Bacteroidetes"/>
</dbReference>
<dbReference type="STRING" id="320787.CA2015_3984"/>
<reference evidence="1 2" key="1">
    <citation type="submission" date="2015-07" db="EMBL/GenBank/DDBJ databases">
        <authorList>
            <person name="Kim K.M."/>
        </authorList>
    </citation>
    <scope>NUCLEOTIDE SEQUENCE [LARGE SCALE GENOMIC DNA]</scope>
    <source>
        <strain evidence="1 2">KCTC 12363</strain>
    </source>
</reference>
<dbReference type="EMBL" id="CP012040">
    <property type="protein sequence ID" value="AKP53344.1"/>
    <property type="molecule type" value="Genomic_DNA"/>
</dbReference>
<dbReference type="AlphaFoldDB" id="A0A0H4PGM5"/>
<organism evidence="1 2">
    <name type="scientific">Cyclobacterium amurskyense</name>
    <dbReference type="NCBI Taxonomy" id="320787"/>
    <lineage>
        <taxon>Bacteria</taxon>
        <taxon>Pseudomonadati</taxon>
        <taxon>Bacteroidota</taxon>
        <taxon>Cytophagia</taxon>
        <taxon>Cytophagales</taxon>
        <taxon>Cyclobacteriaceae</taxon>
        <taxon>Cyclobacterium</taxon>
    </lineage>
</organism>
<dbReference type="NCBIfam" id="TIGR03519">
    <property type="entry name" value="T9SS_PorP_fam"/>
    <property type="match status" value="1"/>
</dbReference>
<evidence type="ECO:0000313" key="2">
    <source>
        <dbReference type="Proteomes" id="UP000036520"/>
    </source>
</evidence>
<gene>
    <name evidence="1" type="ORF">CA2015_3984</name>
</gene>